<dbReference type="Pfam" id="PF00297">
    <property type="entry name" value="Ribosomal_L3"/>
    <property type="match status" value="1"/>
</dbReference>
<dbReference type="NCBIfam" id="TIGR03625">
    <property type="entry name" value="L3_bact"/>
    <property type="match status" value="1"/>
</dbReference>
<evidence type="ECO:0000256" key="1">
    <source>
        <dbReference type="ARBA" id="ARBA00006540"/>
    </source>
</evidence>
<keyword evidence="2 7" id="KW-0699">rRNA-binding</keyword>
<dbReference type="InterPro" id="IPR019926">
    <property type="entry name" value="Ribosomal_uL3_CS"/>
</dbReference>
<dbReference type="GO" id="GO:0019843">
    <property type="term" value="F:rRNA binding"/>
    <property type="evidence" value="ECO:0007669"/>
    <property type="project" value="UniProtKB-UniRule"/>
</dbReference>
<dbReference type="Proteomes" id="UP000449710">
    <property type="component" value="Unassembled WGS sequence"/>
</dbReference>
<name>A0AA43XN84_9CLOT</name>
<dbReference type="GO" id="GO:0003735">
    <property type="term" value="F:structural constituent of ribosome"/>
    <property type="evidence" value="ECO:0007669"/>
    <property type="project" value="UniProtKB-UniRule"/>
</dbReference>
<evidence type="ECO:0000256" key="9">
    <source>
        <dbReference type="RuleBase" id="RU003906"/>
    </source>
</evidence>
<dbReference type="Gene3D" id="3.30.160.810">
    <property type="match status" value="1"/>
</dbReference>
<evidence type="ECO:0000256" key="2">
    <source>
        <dbReference type="ARBA" id="ARBA00022730"/>
    </source>
</evidence>
<comment type="similarity">
    <text evidence="1 7 8">Belongs to the universal ribosomal protein uL3 family.</text>
</comment>
<evidence type="ECO:0000256" key="6">
    <source>
        <dbReference type="ARBA" id="ARBA00035243"/>
    </source>
</evidence>
<dbReference type="HAMAP" id="MF_01325_B">
    <property type="entry name" value="Ribosomal_uL3_B"/>
    <property type="match status" value="1"/>
</dbReference>
<keyword evidence="3 7" id="KW-0694">RNA-binding</keyword>
<evidence type="ECO:0000256" key="4">
    <source>
        <dbReference type="ARBA" id="ARBA00022980"/>
    </source>
</evidence>
<evidence type="ECO:0000313" key="11">
    <source>
        <dbReference type="EMBL" id="NBG89015.1"/>
    </source>
</evidence>
<dbReference type="InterPro" id="IPR000597">
    <property type="entry name" value="Ribosomal_uL3"/>
</dbReference>
<evidence type="ECO:0000313" key="12">
    <source>
        <dbReference type="Proteomes" id="UP000449710"/>
    </source>
</evidence>
<comment type="caution">
    <text evidence="11">The sequence shown here is derived from an EMBL/GenBank/DDBJ whole genome shotgun (WGS) entry which is preliminary data.</text>
</comment>
<dbReference type="FunFam" id="3.30.160.810:FF:000001">
    <property type="entry name" value="50S ribosomal protein L3"/>
    <property type="match status" value="1"/>
</dbReference>
<evidence type="ECO:0000256" key="7">
    <source>
        <dbReference type="HAMAP-Rule" id="MF_01325"/>
    </source>
</evidence>
<keyword evidence="12" id="KW-1185">Reference proteome</keyword>
<comment type="function">
    <text evidence="7 9">One of the primary rRNA binding proteins, it binds directly near the 3'-end of the 23S rRNA, where it nucleates assembly of the 50S subunit.</text>
</comment>
<dbReference type="RefSeq" id="WP_160722250.1">
    <property type="nucleotide sequence ID" value="NZ_SUMG01000015.1"/>
</dbReference>
<evidence type="ECO:0000256" key="10">
    <source>
        <dbReference type="SAM" id="MobiDB-lite"/>
    </source>
</evidence>
<dbReference type="GO" id="GO:0022625">
    <property type="term" value="C:cytosolic large ribosomal subunit"/>
    <property type="evidence" value="ECO:0007669"/>
    <property type="project" value="TreeGrafter"/>
</dbReference>
<reference evidence="11 12" key="1">
    <citation type="submission" date="2019-04" db="EMBL/GenBank/DDBJ databases">
        <title>Isachenkonia alkalipeptolytica gen. nov. sp. nov. a new anaerobic, alkiliphilic organothrophic bacterium capable to reduce synthesized ferrihydrite isolated from a soda lake.</title>
        <authorList>
            <person name="Toshchakov S.V."/>
            <person name="Zavarzina D.G."/>
            <person name="Zhilina T.N."/>
            <person name="Kostrikina N.A."/>
            <person name="Kublanov I.V."/>
        </authorList>
    </citation>
    <scope>NUCLEOTIDE SEQUENCE [LARGE SCALE GENOMIC DNA]</scope>
    <source>
        <strain evidence="11 12">Z-1701</strain>
    </source>
</reference>
<dbReference type="Gene3D" id="2.40.30.10">
    <property type="entry name" value="Translation factors"/>
    <property type="match status" value="1"/>
</dbReference>
<dbReference type="FunFam" id="2.40.30.10:FF:000004">
    <property type="entry name" value="50S ribosomal protein L3"/>
    <property type="match status" value="1"/>
</dbReference>
<dbReference type="AlphaFoldDB" id="A0AA43XN84"/>
<keyword evidence="5 7" id="KW-0687">Ribonucleoprotein</keyword>
<evidence type="ECO:0000256" key="3">
    <source>
        <dbReference type="ARBA" id="ARBA00022884"/>
    </source>
</evidence>
<dbReference type="PROSITE" id="PS00474">
    <property type="entry name" value="RIBOSOMAL_L3"/>
    <property type="match status" value="1"/>
</dbReference>
<organism evidence="11 12">
    <name type="scientific">Isachenkonia alkalipeptolytica</name>
    <dbReference type="NCBI Taxonomy" id="2565777"/>
    <lineage>
        <taxon>Bacteria</taxon>
        <taxon>Bacillati</taxon>
        <taxon>Bacillota</taxon>
        <taxon>Clostridia</taxon>
        <taxon>Eubacteriales</taxon>
        <taxon>Clostridiaceae</taxon>
        <taxon>Isachenkonia</taxon>
    </lineage>
</organism>
<protein>
    <recommendedName>
        <fullName evidence="6 7">Large ribosomal subunit protein uL3</fullName>
    </recommendedName>
</protein>
<dbReference type="InterPro" id="IPR019927">
    <property type="entry name" value="Ribosomal_uL3_bac/org-type"/>
</dbReference>
<gene>
    <name evidence="7" type="primary">rplC</name>
    <name evidence="11" type="ORF">ISALK_10990</name>
</gene>
<comment type="subunit">
    <text evidence="7 9">Part of the 50S ribosomal subunit. Forms a cluster with proteins L14 and L19.</text>
</comment>
<keyword evidence="4 7" id="KW-0689">Ribosomal protein</keyword>
<feature type="region of interest" description="Disordered" evidence="10">
    <location>
        <begin position="115"/>
        <end position="154"/>
    </location>
</feature>
<evidence type="ECO:0000256" key="8">
    <source>
        <dbReference type="RuleBase" id="RU003905"/>
    </source>
</evidence>
<accession>A0AA43XN84</accession>
<dbReference type="EMBL" id="SUMG01000015">
    <property type="protein sequence ID" value="NBG89015.1"/>
    <property type="molecule type" value="Genomic_DNA"/>
</dbReference>
<dbReference type="GO" id="GO:0006412">
    <property type="term" value="P:translation"/>
    <property type="evidence" value="ECO:0007669"/>
    <property type="project" value="UniProtKB-UniRule"/>
</dbReference>
<evidence type="ECO:0000256" key="5">
    <source>
        <dbReference type="ARBA" id="ARBA00023274"/>
    </source>
</evidence>
<dbReference type="SUPFAM" id="SSF50447">
    <property type="entry name" value="Translation proteins"/>
    <property type="match status" value="1"/>
</dbReference>
<dbReference type="InterPro" id="IPR009000">
    <property type="entry name" value="Transl_B-barrel_sf"/>
</dbReference>
<sequence>MMKFVLGRKVGMTQVFSEEGEVTPVTVIEIGKNEVAQLKTTEKDGYEAVQVGYDEKKESRTVKPEKGHFDKAGITPKKFLREFRVEKSEEFSQGQEITAATFAAGDKVDIIGTSKGKGFQGNIKRHNQSRGPETHGSRYHRRPGSMGASADPARVFKGKNLPGQMGNERVTVRNLEIVKVLEDKNVILIKGAVPGPKKGLITIKETIKQGK</sequence>
<dbReference type="PANTHER" id="PTHR11229:SF16">
    <property type="entry name" value="LARGE RIBOSOMAL SUBUNIT PROTEIN UL3C"/>
    <property type="match status" value="1"/>
</dbReference>
<dbReference type="PANTHER" id="PTHR11229">
    <property type="entry name" value="50S RIBOSOMAL PROTEIN L3"/>
    <property type="match status" value="1"/>
</dbReference>
<proteinExistence type="inferred from homology"/>